<proteinExistence type="predicted"/>
<dbReference type="KEGG" id="cgc:Cyagr_1934"/>
<dbReference type="HOGENOM" id="CLU_1465913_0_0_3"/>
<evidence type="ECO:0000313" key="3">
    <source>
        <dbReference type="Proteomes" id="UP000010388"/>
    </source>
</evidence>
<accession>K9P7X2</accession>
<dbReference type="AlphaFoldDB" id="K9P7X2"/>
<keyword evidence="1" id="KW-0175">Coiled coil</keyword>
<gene>
    <name evidence="2" type="ordered locus">Cyagr_1934</name>
</gene>
<reference evidence="3" key="1">
    <citation type="journal article" date="2013" name="Proc. Natl. Acad. Sci. U.S.A.">
        <title>Improving the coverage of the cyanobacterial phylum using diversity-driven genome sequencing.</title>
        <authorList>
            <person name="Shih P.M."/>
            <person name="Wu D."/>
            <person name="Latifi A."/>
            <person name="Axen S.D."/>
            <person name="Fewer D.P."/>
            <person name="Talla E."/>
            <person name="Calteau A."/>
            <person name="Cai F."/>
            <person name="Tandeau de Marsac N."/>
            <person name="Rippka R."/>
            <person name="Herdman M."/>
            <person name="Sivonen K."/>
            <person name="Coursin T."/>
            <person name="Laurent T."/>
            <person name="Goodwin L."/>
            <person name="Nolan M."/>
            <person name="Davenport K.W."/>
            <person name="Han C.S."/>
            <person name="Rubin E.M."/>
            <person name="Eisen J.A."/>
            <person name="Woyke T."/>
            <person name="Gugger M."/>
            <person name="Kerfeld C.A."/>
        </authorList>
    </citation>
    <scope>NUCLEOTIDE SEQUENCE [LARGE SCALE GENOMIC DNA]</scope>
    <source>
        <strain evidence="3">ATCC 27147 / PCC 6307</strain>
    </source>
</reference>
<protein>
    <submittedName>
        <fullName evidence="2">Uncharacterized protein</fullName>
    </submittedName>
</protein>
<name>K9P7X2_CYAGP</name>
<sequence length="184" mass="20089">MSFSRFPTDPEALFSAAHDAYDNIGIHEKKRNAITDKINKLSQDVPVPIDRLWNLKMQLSDLNDNIRQLSREAEILVNAAIRGLISSSDVENASSALKCANGKAALALNSLAQFDNFLAVSTAYVDFVSALAKAAASAPASLLAISEIIDSFQKLVSLELQETLTEEELKRIRNELAVDCVKIV</sequence>
<evidence type="ECO:0000256" key="1">
    <source>
        <dbReference type="SAM" id="Coils"/>
    </source>
</evidence>
<evidence type="ECO:0000313" key="2">
    <source>
        <dbReference type="EMBL" id="AFY29063.1"/>
    </source>
</evidence>
<feature type="coiled-coil region" evidence="1">
    <location>
        <begin position="52"/>
        <end position="79"/>
    </location>
</feature>
<dbReference type="Proteomes" id="UP000010388">
    <property type="component" value="Chromosome"/>
</dbReference>
<dbReference type="EMBL" id="CP003495">
    <property type="protein sequence ID" value="AFY29063.1"/>
    <property type="molecule type" value="Genomic_DNA"/>
</dbReference>
<organism evidence="2 3">
    <name type="scientific">Cyanobium gracile (strain ATCC 27147 / PCC 6307)</name>
    <dbReference type="NCBI Taxonomy" id="292564"/>
    <lineage>
        <taxon>Bacteria</taxon>
        <taxon>Bacillati</taxon>
        <taxon>Cyanobacteriota</taxon>
        <taxon>Cyanophyceae</taxon>
        <taxon>Synechococcales</taxon>
        <taxon>Prochlorococcaceae</taxon>
        <taxon>Cyanobium</taxon>
    </lineage>
</organism>